<gene>
    <name evidence="2" type="ORF">KSP9073_01430</name>
</gene>
<sequence length="144" mass="16414">MNRLIITVALIAGLTLGGWALWQRGNAANDRADRIAQQRDTAEQENQRRQVVIDALWDNARRLESQRRALDEQQTELTRTASNRLEQIREIQRDDTDTKDWADTRLPDAVIRLRQRPAVTGADAYRQSVRNPDALHPAGKPPGQ</sequence>
<accession>A0A2R8CKL9</accession>
<dbReference type="EMBL" id="ONZI01000002">
    <property type="protein sequence ID" value="SPJ33421.1"/>
    <property type="molecule type" value="Genomic_DNA"/>
</dbReference>
<dbReference type="AlphaFoldDB" id="A0A2R8CKL9"/>
<dbReference type="Proteomes" id="UP000244934">
    <property type="component" value="Unassembled WGS sequence"/>
</dbReference>
<protein>
    <recommendedName>
        <fullName evidence="4">Phage lysis regulatory protein, LysB family</fullName>
    </recommendedName>
</protein>
<evidence type="ECO:0000256" key="1">
    <source>
        <dbReference type="SAM" id="MobiDB-lite"/>
    </source>
</evidence>
<dbReference type="InterPro" id="IPR020000">
    <property type="entry name" value="Phage_P2_LysB"/>
</dbReference>
<proteinExistence type="predicted"/>
<feature type="region of interest" description="Disordered" evidence="1">
    <location>
        <begin position="118"/>
        <end position="144"/>
    </location>
</feature>
<evidence type="ECO:0008006" key="4">
    <source>
        <dbReference type="Google" id="ProtNLM"/>
    </source>
</evidence>
<name>A0A2R8CKL9_9GAMM</name>
<organism evidence="2 3">
    <name type="scientific">Kushneria phyllosphaerae</name>
    <dbReference type="NCBI Taxonomy" id="2100822"/>
    <lineage>
        <taxon>Bacteria</taxon>
        <taxon>Pseudomonadati</taxon>
        <taxon>Pseudomonadota</taxon>
        <taxon>Gammaproteobacteria</taxon>
        <taxon>Oceanospirillales</taxon>
        <taxon>Halomonadaceae</taxon>
        <taxon>Kushneria</taxon>
    </lineage>
</organism>
<keyword evidence="3" id="KW-1185">Reference proteome</keyword>
<dbReference type="NCBIfam" id="TIGR03495">
    <property type="entry name" value="phage_LysB"/>
    <property type="match status" value="1"/>
</dbReference>
<reference evidence="3" key="1">
    <citation type="submission" date="2018-03" db="EMBL/GenBank/DDBJ databases">
        <authorList>
            <person name="Navarro De La Torre S."/>
        </authorList>
    </citation>
    <scope>NUCLEOTIDE SEQUENCE [LARGE SCALE GENOMIC DNA]</scope>
    <source>
        <strain evidence="3">EAod3</strain>
    </source>
</reference>
<dbReference type="OrthoDB" id="8658549at2"/>
<evidence type="ECO:0000313" key="3">
    <source>
        <dbReference type="Proteomes" id="UP000244934"/>
    </source>
</evidence>
<evidence type="ECO:0000313" key="2">
    <source>
        <dbReference type="EMBL" id="SPJ33421.1"/>
    </source>
</evidence>